<organism evidence="1 2">
    <name type="scientific">Populus alba</name>
    <name type="common">White poplar</name>
    <dbReference type="NCBI Taxonomy" id="43335"/>
    <lineage>
        <taxon>Eukaryota</taxon>
        <taxon>Viridiplantae</taxon>
        <taxon>Streptophyta</taxon>
        <taxon>Embryophyta</taxon>
        <taxon>Tracheophyta</taxon>
        <taxon>Spermatophyta</taxon>
        <taxon>Magnoliopsida</taxon>
        <taxon>eudicotyledons</taxon>
        <taxon>Gunneridae</taxon>
        <taxon>Pentapetalae</taxon>
        <taxon>rosids</taxon>
        <taxon>fabids</taxon>
        <taxon>Malpighiales</taxon>
        <taxon>Salicaceae</taxon>
        <taxon>Saliceae</taxon>
        <taxon>Populus</taxon>
    </lineage>
</organism>
<keyword evidence="2" id="KW-1185">Reference proteome</keyword>
<comment type="caution">
    <text evidence="1">The sequence shown here is derived from an EMBL/GenBank/DDBJ whole genome shotgun (WGS) entry which is preliminary data.</text>
</comment>
<dbReference type="Proteomes" id="UP000309997">
    <property type="component" value="Unassembled WGS sequence"/>
</dbReference>
<evidence type="ECO:0000313" key="2">
    <source>
        <dbReference type="Proteomes" id="UP000309997"/>
    </source>
</evidence>
<reference evidence="1 2" key="1">
    <citation type="journal article" date="2024" name="Plant Biotechnol. J.">
        <title>Genome and CRISPR/Cas9 system of a widespread forest tree (Populus alba) in the world.</title>
        <authorList>
            <person name="Liu Y.J."/>
            <person name="Jiang P.F."/>
            <person name="Han X.M."/>
            <person name="Li X.Y."/>
            <person name="Wang H.M."/>
            <person name="Wang Y.J."/>
            <person name="Wang X.X."/>
            <person name="Zeng Q.Y."/>
        </authorList>
    </citation>
    <scope>NUCLEOTIDE SEQUENCE [LARGE SCALE GENOMIC DNA]</scope>
    <source>
        <strain evidence="2">cv. PAL-ZL1</strain>
    </source>
</reference>
<gene>
    <name evidence="1" type="ORF">D5086_027516</name>
</gene>
<accession>A0ACC4AVL3</accession>
<proteinExistence type="predicted"/>
<protein>
    <submittedName>
        <fullName evidence="1">Uncharacterized protein</fullName>
    </submittedName>
</protein>
<evidence type="ECO:0000313" key="1">
    <source>
        <dbReference type="EMBL" id="KAL3570267.1"/>
    </source>
</evidence>
<dbReference type="EMBL" id="RCHU02000015">
    <property type="protein sequence ID" value="KAL3570267.1"/>
    <property type="molecule type" value="Genomic_DNA"/>
</dbReference>
<name>A0ACC4AVL3_POPAL</name>
<sequence>MNFVETGGCERLSSNLNSNQAKNEDGIYELRKGDFSIEVTNFGATLLPVVLPDKNGKLEDTVLGFDPVDEYKAKPLSKPPPVNLALHAYWNLGGHNSGDIFSHTIQLFGYEVTPVDEIVNVKDTPYDFHQAREIGSLFNQLPDGYDINYVLDDLNPGHFKKIVNPGEVYQNIMIYRFTAHQSFSGYPARFEI</sequence>